<feature type="compositionally biased region" description="Polar residues" evidence="1">
    <location>
        <begin position="77"/>
        <end position="97"/>
    </location>
</feature>
<proteinExistence type="predicted"/>
<accession>A0A7J0CXS3</accession>
<feature type="region of interest" description="Disordered" evidence="1">
    <location>
        <begin position="67"/>
        <end position="113"/>
    </location>
</feature>
<dbReference type="Proteomes" id="UP000498740">
    <property type="component" value="Unassembled WGS sequence"/>
</dbReference>
<evidence type="ECO:0000313" key="2">
    <source>
        <dbReference type="EMBL" id="GFN07069.1"/>
    </source>
</evidence>
<evidence type="ECO:0000313" key="3">
    <source>
        <dbReference type="Proteomes" id="UP000498740"/>
    </source>
</evidence>
<sequence>MPTSFHGTAFPIARCAPQASPYASGPCSAPWRSASSRFSGRRSFSAYARCHSARSVGVAGSSSWPGVPTFTPRNMPASGQPNSATQRSETPWKTQSGCHAGSMPRVSTGRQTNPDGSWCARQVMVSGFASTSARGAGMYSSAPASAASWARASPRSVASWRSCSVSDGGTQGAG</sequence>
<dbReference type="EMBL" id="BLWD01000001">
    <property type="protein sequence ID" value="GFN07069.1"/>
    <property type="molecule type" value="Genomic_DNA"/>
</dbReference>
<organism evidence="2 3">
    <name type="scientific">Streptomyces microflavus</name>
    <name type="common">Streptomyces lipmanii</name>
    <dbReference type="NCBI Taxonomy" id="1919"/>
    <lineage>
        <taxon>Bacteria</taxon>
        <taxon>Bacillati</taxon>
        <taxon>Actinomycetota</taxon>
        <taxon>Actinomycetes</taxon>
        <taxon>Kitasatosporales</taxon>
        <taxon>Streptomycetaceae</taxon>
        <taxon>Streptomyces</taxon>
    </lineage>
</organism>
<reference evidence="2 3" key="1">
    <citation type="submission" date="2020-05" db="EMBL/GenBank/DDBJ databases">
        <title>Whole genome shotgun sequence of Streptomyces microflavus NBRC 13062.</title>
        <authorList>
            <person name="Komaki H."/>
            <person name="Tamura T."/>
        </authorList>
    </citation>
    <scope>NUCLEOTIDE SEQUENCE [LARGE SCALE GENOMIC DNA]</scope>
    <source>
        <strain evidence="2 3">NBRC 13062</strain>
    </source>
</reference>
<name>A0A7J0CXS3_STRMI</name>
<evidence type="ECO:0000256" key="1">
    <source>
        <dbReference type="SAM" id="MobiDB-lite"/>
    </source>
</evidence>
<comment type="caution">
    <text evidence="2">The sequence shown here is derived from an EMBL/GenBank/DDBJ whole genome shotgun (WGS) entry which is preliminary data.</text>
</comment>
<protein>
    <submittedName>
        <fullName evidence="2">Uncharacterized protein</fullName>
    </submittedName>
</protein>
<dbReference type="AlphaFoldDB" id="A0A7J0CXS3"/>
<gene>
    <name evidence="2" type="ORF">Smic_56250</name>
</gene>